<sequence>VTPTEPVDTPLVDATSGNRMKG</sequence>
<evidence type="ECO:0000256" key="1">
    <source>
        <dbReference type="SAM" id="MobiDB-lite"/>
    </source>
</evidence>
<protein>
    <submittedName>
        <fullName evidence="2">Uncharacterized protein</fullName>
    </submittedName>
</protein>
<feature type="region of interest" description="Disordered" evidence="1">
    <location>
        <begin position="1"/>
        <end position="22"/>
    </location>
</feature>
<dbReference type="EMBL" id="UINC01222076">
    <property type="protein sequence ID" value="SVE50695.1"/>
    <property type="molecule type" value="Genomic_DNA"/>
</dbReference>
<feature type="non-terminal residue" evidence="2">
    <location>
        <position position="1"/>
    </location>
</feature>
<evidence type="ECO:0000313" key="2">
    <source>
        <dbReference type="EMBL" id="SVE50695.1"/>
    </source>
</evidence>
<gene>
    <name evidence="2" type="ORF">METZ01_LOCUS503549</name>
</gene>
<name>A0A383E2S4_9ZZZZ</name>
<reference evidence="2" key="1">
    <citation type="submission" date="2018-05" db="EMBL/GenBank/DDBJ databases">
        <authorList>
            <person name="Lanie J.A."/>
            <person name="Ng W.-L."/>
            <person name="Kazmierczak K.M."/>
            <person name="Andrzejewski T.M."/>
            <person name="Davidsen T.M."/>
            <person name="Wayne K.J."/>
            <person name="Tettelin H."/>
            <person name="Glass J.I."/>
            <person name="Rusch D."/>
            <person name="Podicherti R."/>
            <person name="Tsui H.-C.T."/>
            <person name="Winkler M.E."/>
        </authorList>
    </citation>
    <scope>NUCLEOTIDE SEQUENCE</scope>
</reference>
<organism evidence="2">
    <name type="scientific">marine metagenome</name>
    <dbReference type="NCBI Taxonomy" id="408172"/>
    <lineage>
        <taxon>unclassified sequences</taxon>
        <taxon>metagenomes</taxon>
        <taxon>ecological metagenomes</taxon>
    </lineage>
</organism>
<proteinExistence type="predicted"/>
<accession>A0A383E2S4</accession>
<dbReference type="AlphaFoldDB" id="A0A383E2S4"/>